<reference evidence="2 4" key="1">
    <citation type="journal article" date="2019" name="Sci. Rep.">
        <title>Orb-weaving spider Araneus ventricosus genome elucidates the spidroin gene catalogue.</title>
        <authorList>
            <person name="Kono N."/>
            <person name="Nakamura H."/>
            <person name="Ohtoshi R."/>
            <person name="Moran D.A.P."/>
            <person name="Shinohara A."/>
            <person name="Yoshida Y."/>
            <person name="Fujiwara M."/>
            <person name="Mori M."/>
            <person name="Tomita M."/>
            <person name="Arakawa K."/>
        </authorList>
    </citation>
    <scope>NUCLEOTIDE SEQUENCE [LARGE SCALE GENOMIC DNA]</scope>
</reference>
<dbReference type="Proteomes" id="UP000499080">
    <property type="component" value="Unassembled WGS sequence"/>
</dbReference>
<proteinExistence type="predicted"/>
<evidence type="ECO:0000313" key="2">
    <source>
        <dbReference type="EMBL" id="GBL83487.1"/>
    </source>
</evidence>
<feature type="compositionally biased region" description="Polar residues" evidence="1">
    <location>
        <begin position="69"/>
        <end position="83"/>
    </location>
</feature>
<dbReference type="AlphaFoldDB" id="A0A4Y2AVE5"/>
<name>A0A4Y2AVE5_ARAVE</name>
<comment type="caution">
    <text evidence="2">The sequence shown here is derived from an EMBL/GenBank/DDBJ whole genome shotgun (WGS) entry which is preliminary data.</text>
</comment>
<feature type="compositionally biased region" description="Polar residues" evidence="1">
    <location>
        <begin position="128"/>
        <end position="149"/>
    </location>
</feature>
<keyword evidence="4" id="KW-1185">Reference proteome</keyword>
<sequence length="149" mass="16981">MKIGRLFFRSLFKEKTIASATVHEKTSLIPILSKKTCHKYVMIVKPSTGKGEHRNLRDSKSHDSRTKKLSSPSWRKATATNHSIPRRFGKMRSCETEPFEAVGDPTWHISSDENRGNPGLFPRPPPHNRQSQLAGKQSPIQWKAKQTNH</sequence>
<accession>A0A4Y2AVE5</accession>
<evidence type="ECO:0000256" key="1">
    <source>
        <dbReference type="SAM" id="MobiDB-lite"/>
    </source>
</evidence>
<evidence type="ECO:0000313" key="4">
    <source>
        <dbReference type="Proteomes" id="UP000499080"/>
    </source>
</evidence>
<protein>
    <submittedName>
        <fullName evidence="2">Uncharacterized protein</fullName>
    </submittedName>
</protein>
<organism evidence="2 4">
    <name type="scientific">Araneus ventricosus</name>
    <name type="common">Orbweaver spider</name>
    <name type="synonym">Epeira ventricosa</name>
    <dbReference type="NCBI Taxonomy" id="182803"/>
    <lineage>
        <taxon>Eukaryota</taxon>
        <taxon>Metazoa</taxon>
        <taxon>Ecdysozoa</taxon>
        <taxon>Arthropoda</taxon>
        <taxon>Chelicerata</taxon>
        <taxon>Arachnida</taxon>
        <taxon>Araneae</taxon>
        <taxon>Araneomorphae</taxon>
        <taxon>Entelegynae</taxon>
        <taxon>Araneoidea</taxon>
        <taxon>Araneidae</taxon>
        <taxon>Araneus</taxon>
    </lineage>
</organism>
<gene>
    <name evidence="3" type="ORF">AVEN_146991_1</name>
    <name evidence="2" type="ORF">AVEN_70496_1</name>
</gene>
<feature type="compositionally biased region" description="Basic and acidic residues" evidence="1">
    <location>
        <begin position="50"/>
        <end position="66"/>
    </location>
</feature>
<evidence type="ECO:0000313" key="3">
    <source>
        <dbReference type="EMBL" id="GBL83575.1"/>
    </source>
</evidence>
<dbReference type="EMBL" id="BGPR01081565">
    <property type="protein sequence ID" value="GBL83487.1"/>
    <property type="molecule type" value="Genomic_DNA"/>
</dbReference>
<dbReference type="EMBL" id="BGPR01081583">
    <property type="protein sequence ID" value="GBL83575.1"/>
    <property type="molecule type" value="Genomic_DNA"/>
</dbReference>
<feature type="region of interest" description="Disordered" evidence="1">
    <location>
        <begin position="46"/>
        <end position="149"/>
    </location>
</feature>